<keyword evidence="2" id="KW-1185">Reference proteome</keyword>
<dbReference type="AlphaFoldDB" id="E9E7U5"/>
<proteinExistence type="predicted"/>
<accession>E9E7U5</accession>
<dbReference type="EMBL" id="GL698518">
    <property type="protein sequence ID" value="EFY87952.1"/>
    <property type="molecule type" value="Genomic_DNA"/>
</dbReference>
<evidence type="ECO:0000313" key="1">
    <source>
        <dbReference type="EMBL" id="EFY87952.1"/>
    </source>
</evidence>
<sequence>MANSSGSFTVKEIDRAKNNHVYLICLAQTTTELLLSKDSFHKPFTSAIPANTSRLVLRVPKSNVSLENSVRVRNEVAFLALARHALSSLDASLCPRIFDWEDMNSNNLGSGSRLGWILEEWKAGRVLEQGHVEGLDNETQQYVLDQISQVTKLLYEYYCPPENATGFGGLTFDEHGNMSNTATTIP</sequence>
<dbReference type="KEGG" id="maw:19250254"/>
<reference evidence="1 2" key="1">
    <citation type="journal article" date="2011" name="PLoS Genet.">
        <title>Genome sequencing and comparative transcriptomics of the model entomopathogenic fungi Metarhizium anisopliae and M. acridum.</title>
        <authorList>
            <person name="Gao Q."/>
            <person name="Jin K."/>
            <person name="Ying S.H."/>
            <person name="Zhang Y."/>
            <person name="Xiao G."/>
            <person name="Shang Y."/>
            <person name="Duan Z."/>
            <person name="Hu X."/>
            <person name="Xie X.Q."/>
            <person name="Zhou G."/>
            <person name="Peng G."/>
            <person name="Luo Z."/>
            <person name="Huang W."/>
            <person name="Wang B."/>
            <person name="Fang W."/>
            <person name="Wang S."/>
            <person name="Zhong Y."/>
            <person name="Ma L.J."/>
            <person name="St Leger R.J."/>
            <person name="Zhao G.P."/>
            <person name="Pei Y."/>
            <person name="Feng M.G."/>
            <person name="Xia Y."/>
            <person name="Wang C."/>
        </authorList>
    </citation>
    <scope>NUCLEOTIDE SEQUENCE [LARGE SCALE GENOMIC DNA]</scope>
    <source>
        <strain evidence="1 2">CQMa 102</strain>
    </source>
</reference>
<dbReference type="OrthoDB" id="2831558at2759"/>
<gene>
    <name evidence="1" type="ORF">MAC_05943</name>
</gene>
<name>E9E7U5_METAQ</name>
<evidence type="ECO:0000313" key="2">
    <source>
        <dbReference type="Proteomes" id="UP000002499"/>
    </source>
</evidence>
<dbReference type="Proteomes" id="UP000002499">
    <property type="component" value="Unassembled WGS sequence"/>
</dbReference>
<dbReference type="InParanoid" id="E9E7U5"/>
<dbReference type="RefSeq" id="XP_007812283.1">
    <property type="nucleotide sequence ID" value="XM_007814092.1"/>
</dbReference>
<dbReference type="GeneID" id="19250254"/>
<dbReference type="HOGENOM" id="CLU_1454759_0_0_1"/>
<protein>
    <submittedName>
        <fullName evidence="1">Uncharacterized protein</fullName>
    </submittedName>
</protein>
<organism evidence="2">
    <name type="scientific">Metarhizium acridum (strain CQMa 102)</name>
    <dbReference type="NCBI Taxonomy" id="655827"/>
    <lineage>
        <taxon>Eukaryota</taxon>
        <taxon>Fungi</taxon>
        <taxon>Dikarya</taxon>
        <taxon>Ascomycota</taxon>
        <taxon>Pezizomycotina</taxon>
        <taxon>Sordariomycetes</taxon>
        <taxon>Hypocreomycetidae</taxon>
        <taxon>Hypocreales</taxon>
        <taxon>Clavicipitaceae</taxon>
        <taxon>Metarhizium</taxon>
    </lineage>
</organism>